<dbReference type="GO" id="GO:0004674">
    <property type="term" value="F:protein serine/threonine kinase activity"/>
    <property type="evidence" value="ECO:0007669"/>
    <property type="project" value="TreeGrafter"/>
</dbReference>
<dbReference type="PROSITE" id="PS50011">
    <property type="entry name" value="PROTEIN_KINASE_DOM"/>
    <property type="match status" value="1"/>
</dbReference>
<keyword evidence="2" id="KW-0547">Nucleotide-binding</keyword>
<dbReference type="Pfam" id="PF00069">
    <property type="entry name" value="Pkinase"/>
    <property type="match status" value="1"/>
</dbReference>
<reference evidence="6 7" key="1">
    <citation type="journal article" date="2009" name="Science">
        <title>Green evolution and dynamic adaptations revealed by genomes of the marine picoeukaryotes Micromonas.</title>
        <authorList>
            <person name="Worden A.Z."/>
            <person name="Lee J.H."/>
            <person name="Mock T."/>
            <person name="Rouze P."/>
            <person name="Simmons M.P."/>
            <person name="Aerts A.L."/>
            <person name="Allen A.E."/>
            <person name="Cuvelier M.L."/>
            <person name="Derelle E."/>
            <person name="Everett M.V."/>
            <person name="Foulon E."/>
            <person name="Grimwood J."/>
            <person name="Gundlach H."/>
            <person name="Henrissat B."/>
            <person name="Napoli C."/>
            <person name="McDonald S.M."/>
            <person name="Parker M.S."/>
            <person name="Rombauts S."/>
            <person name="Salamov A."/>
            <person name="Von Dassow P."/>
            <person name="Badger J.H."/>
            <person name="Coutinho P.M."/>
            <person name="Demir E."/>
            <person name="Dubchak I."/>
            <person name="Gentemann C."/>
            <person name="Eikrem W."/>
            <person name="Gready J.E."/>
            <person name="John U."/>
            <person name="Lanier W."/>
            <person name="Lindquist E.A."/>
            <person name="Lucas S."/>
            <person name="Mayer K.F."/>
            <person name="Moreau H."/>
            <person name="Not F."/>
            <person name="Otillar R."/>
            <person name="Panaud O."/>
            <person name="Pangilinan J."/>
            <person name="Paulsen I."/>
            <person name="Piegu B."/>
            <person name="Poliakov A."/>
            <person name="Robbens S."/>
            <person name="Schmutz J."/>
            <person name="Toulza E."/>
            <person name="Wyss T."/>
            <person name="Zelensky A."/>
            <person name="Zhou K."/>
            <person name="Armbrust E.V."/>
            <person name="Bhattacharya D."/>
            <person name="Goodenough U.W."/>
            <person name="Van de Peer Y."/>
            <person name="Grigoriev I.V."/>
        </authorList>
    </citation>
    <scope>NUCLEOTIDE SEQUENCE [LARGE SCALE GENOMIC DNA]</scope>
    <source>
        <strain evidence="7">RCC299 / NOUM17</strain>
    </source>
</reference>
<dbReference type="AlphaFoldDB" id="C1EIH1"/>
<dbReference type="Proteomes" id="UP000002009">
    <property type="component" value="Chromosome 15"/>
</dbReference>
<evidence type="ECO:0000256" key="2">
    <source>
        <dbReference type="ARBA" id="ARBA00022741"/>
    </source>
</evidence>
<dbReference type="OMA" id="ASTHRVC"/>
<evidence type="ECO:0000256" key="1">
    <source>
        <dbReference type="ARBA" id="ARBA00022679"/>
    </source>
</evidence>
<evidence type="ECO:0000256" key="4">
    <source>
        <dbReference type="ARBA" id="ARBA00022840"/>
    </source>
</evidence>
<keyword evidence="7" id="KW-1185">Reference proteome</keyword>
<dbReference type="eggNOG" id="KOG0610">
    <property type="taxonomic scope" value="Eukaryota"/>
</dbReference>
<dbReference type="InterPro" id="IPR000719">
    <property type="entry name" value="Prot_kinase_dom"/>
</dbReference>
<organism evidence="6 7">
    <name type="scientific">Micromonas commoda (strain RCC299 / NOUM17 / CCMP2709)</name>
    <name type="common">Picoplanktonic green alga</name>
    <dbReference type="NCBI Taxonomy" id="296587"/>
    <lineage>
        <taxon>Eukaryota</taxon>
        <taxon>Viridiplantae</taxon>
        <taxon>Chlorophyta</taxon>
        <taxon>Mamiellophyceae</taxon>
        <taxon>Mamiellales</taxon>
        <taxon>Mamiellaceae</taxon>
        <taxon>Micromonas</taxon>
    </lineage>
</organism>
<dbReference type="InterPro" id="IPR008271">
    <property type="entry name" value="Ser/Thr_kinase_AS"/>
</dbReference>
<dbReference type="Gene3D" id="1.10.510.10">
    <property type="entry name" value="Transferase(Phosphotransferase) domain 1"/>
    <property type="match status" value="1"/>
</dbReference>
<dbReference type="KEGG" id="mis:MICPUN_64574"/>
<dbReference type="InParanoid" id="C1EIH1"/>
<evidence type="ECO:0000256" key="3">
    <source>
        <dbReference type="ARBA" id="ARBA00022777"/>
    </source>
</evidence>
<feature type="domain" description="Protein kinase" evidence="5">
    <location>
        <begin position="19"/>
        <end position="389"/>
    </location>
</feature>
<accession>C1EIH1</accession>
<keyword evidence="1" id="KW-0808">Transferase</keyword>
<dbReference type="PROSITE" id="PS00108">
    <property type="entry name" value="PROTEIN_KINASE_ST"/>
    <property type="match status" value="1"/>
</dbReference>
<dbReference type="RefSeq" id="XP_002506600.1">
    <property type="nucleotide sequence ID" value="XM_002506554.1"/>
</dbReference>
<dbReference type="GeneID" id="8249355"/>
<proteinExistence type="predicted"/>
<dbReference type="GO" id="GO:0005524">
    <property type="term" value="F:ATP binding"/>
    <property type="evidence" value="ECO:0007669"/>
    <property type="project" value="UniProtKB-KW"/>
</dbReference>
<dbReference type="EMBL" id="CP001333">
    <property type="protein sequence ID" value="ACO67858.1"/>
    <property type="molecule type" value="Genomic_DNA"/>
</dbReference>
<evidence type="ECO:0000259" key="5">
    <source>
        <dbReference type="PROSITE" id="PS50011"/>
    </source>
</evidence>
<name>C1EIH1_MICCC</name>
<sequence length="426" mass="44902">MSTETDELRRLETCAAGSYEIGELVARGGFARCVVRHGRGTSVVIVFPFVVAAVACRATARFRAPRADLHRAPASLPTIRSVRACRRADDRGEPLVVKVTSLGRGADGGGGISVAAARRVAAEVRALLALDGTGGAVPSDDDDDDDDDDASRALFPRLHDFYLVTGSPSAPSHPVESHLVTTMCAGSRDLRAYIRAARADRRVGLPESQARFYLVELAAALHAVHTRALLAHGDVKPDNVVVDAITGHILLVDYDLAKPLPNHRQTIAKRPPPNDHRQTAIAKRVVVAGTEAYASPELAAGAAPDAASDWWAFAVVAYELCHGNVPFEPGSGVASTHRVCFPPPTSGGPSPGVSEDMKGMIVAMTRRPVAAATDRLGGWSELVSCGVFVGLERARRGGVPIEEGWVTLPGDAWGTGGSSFPARNDA</sequence>
<dbReference type="SUPFAM" id="SSF56112">
    <property type="entry name" value="Protein kinase-like (PK-like)"/>
    <property type="match status" value="1"/>
</dbReference>
<dbReference type="SMART" id="SM00220">
    <property type="entry name" value="S_TKc"/>
    <property type="match status" value="1"/>
</dbReference>
<dbReference type="PANTHER" id="PTHR43289:SF33">
    <property type="entry name" value="SERINE_THREONINE KINASE 31"/>
    <property type="match status" value="1"/>
</dbReference>
<dbReference type="PANTHER" id="PTHR43289">
    <property type="entry name" value="MITOGEN-ACTIVATED PROTEIN KINASE KINASE KINASE 20-RELATED"/>
    <property type="match status" value="1"/>
</dbReference>
<gene>
    <name evidence="6" type="ORF">MICPUN_64574</name>
</gene>
<dbReference type="InterPro" id="IPR011009">
    <property type="entry name" value="Kinase-like_dom_sf"/>
</dbReference>
<protein>
    <recommendedName>
        <fullName evidence="5">Protein kinase domain-containing protein</fullName>
    </recommendedName>
</protein>
<keyword evidence="3" id="KW-0418">Kinase</keyword>
<evidence type="ECO:0000313" key="6">
    <source>
        <dbReference type="EMBL" id="ACO67858.1"/>
    </source>
</evidence>
<keyword evidence="4" id="KW-0067">ATP-binding</keyword>
<evidence type="ECO:0000313" key="7">
    <source>
        <dbReference type="Proteomes" id="UP000002009"/>
    </source>
</evidence>